<dbReference type="Gene3D" id="1.25.40.10">
    <property type="entry name" value="Tetratricopeptide repeat domain"/>
    <property type="match status" value="2"/>
</dbReference>
<evidence type="ECO:0000256" key="2">
    <source>
        <dbReference type="ARBA" id="ARBA00022803"/>
    </source>
</evidence>
<keyword evidence="1" id="KW-0677">Repeat</keyword>
<accession>A0A9N8EKV2</accession>
<dbReference type="PANTHER" id="PTHR45641:SF19">
    <property type="entry name" value="NEPHROCYSTIN-3"/>
    <property type="match status" value="1"/>
</dbReference>
<name>A0A9N8EKV2_9STRA</name>
<dbReference type="Pfam" id="PF13424">
    <property type="entry name" value="TPR_12"/>
    <property type="match status" value="3"/>
</dbReference>
<dbReference type="OrthoDB" id="43776at2759"/>
<dbReference type="InterPro" id="IPR019734">
    <property type="entry name" value="TPR_rpt"/>
</dbReference>
<organism evidence="4 5">
    <name type="scientific">Seminavis robusta</name>
    <dbReference type="NCBI Taxonomy" id="568900"/>
    <lineage>
        <taxon>Eukaryota</taxon>
        <taxon>Sar</taxon>
        <taxon>Stramenopiles</taxon>
        <taxon>Ochrophyta</taxon>
        <taxon>Bacillariophyta</taxon>
        <taxon>Bacillariophyceae</taxon>
        <taxon>Bacillariophycidae</taxon>
        <taxon>Naviculales</taxon>
        <taxon>Naviculaceae</taxon>
        <taxon>Seminavis</taxon>
    </lineage>
</organism>
<protein>
    <submittedName>
        <fullName evidence="4">Kinesin light chain</fullName>
    </submittedName>
</protein>
<reference evidence="4" key="1">
    <citation type="submission" date="2020-06" db="EMBL/GenBank/DDBJ databases">
        <authorList>
            <consortium name="Plant Systems Biology data submission"/>
        </authorList>
    </citation>
    <scope>NUCLEOTIDE SEQUENCE</scope>
    <source>
        <strain evidence="4">D6</strain>
    </source>
</reference>
<dbReference type="SUPFAM" id="SSF48452">
    <property type="entry name" value="TPR-like"/>
    <property type="match status" value="2"/>
</dbReference>
<sequence length="484" mass="55068">MSNHTSQVLSVENRDSFLAEDDACKEKPQFVLTAKGELVRHTDAKATKTSLVLEIPRLPHFDTSALSFALGECHIQISYCKKFLALYFLEAELVWMLDFNKQILYKFDWKANNLVKVERCSISFQENATTEWELVPSVNAAAEKKATTQALFCSTQGHHKRAMDLHALEEAIRIYKKNHGTSHPEVARALLDLGNLHDDAGSYNDAMESFFEALDIYQNLFGNDSLQVAEVFYCMGHTLQNWDSMDHALDCFEESLDIHKPQLGLDAMENIGNVHLEKKEYGLAIECFEECLGCLRIELGNIHGKVADALIAMGDAQTAVELGDEALRSYREALAIRLYLFGENDSSVGAALERMGPVEFRNGEYEKALSMLVEAIRIRQNNDAEEDVGYSNVLFMIGNIHKMQGNDEEAMDWWTDAYDAFRELGLEEGNPQVVQVMEDLLQQENREERRHNERFSCLKAFQKMLKNLAKKFWRKRKVSPVAEG</sequence>
<gene>
    <name evidence="4" type="ORF">SEMRO_1130_G244540.1</name>
</gene>
<dbReference type="InterPro" id="IPR011990">
    <property type="entry name" value="TPR-like_helical_dom_sf"/>
</dbReference>
<proteinExistence type="predicted"/>
<dbReference type="SMART" id="SM00028">
    <property type="entry name" value="TPR"/>
    <property type="match status" value="6"/>
</dbReference>
<evidence type="ECO:0000256" key="3">
    <source>
        <dbReference type="PROSITE-ProRule" id="PRU00339"/>
    </source>
</evidence>
<keyword evidence="5" id="KW-1185">Reference proteome</keyword>
<comment type="caution">
    <text evidence="4">The sequence shown here is derived from an EMBL/GenBank/DDBJ whole genome shotgun (WGS) entry which is preliminary data.</text>
</comment>
<feature type="repeat" description="TPR" evidence="3">
    <location>
        <begin position="349"/>
        <end position="382"/>
    </location>
</feature>
<dbReference type="AlphaFoldDB" id="A0A9N8EKV2"/>
<evidence type="ECO:0000256" key="1">
    <source>
        <dbReference type="ARBA" id="ARBA00022737"/>
    </source>
</evidence>
<evidence type="ECO:0000313" key="4">
    <source>
        <dbReference type="EMBL" id="CAB9520744.1"/>
    </source>
</evidence>
<dbReference type="EMBL" id="CAICTM010001128">
    <property type="protein sequence ID" value="CAB9520744.1"/>
    <property type="molecule type" value="Genomic_DNA"/>
</dbReference>
<dbReference type="Proteomes" id="UP001153069">
    <property type="component" value="Unassembled WGS sequence"/>
</dbReference>
<keyword evidence="2 3" id="KW-0802">TPR repeat</keyword>
<evidence type="ECO:0000313" key="5">
    <source>
        <dbReference type="Proteomes" id="UP001153069"/>
    </source>
</evidence>
<feature type="repeat" description="TPR" evidence="3">
    <location>
        <begin position="187"/>
        <end position="220"/>
    </location>
</feature>
<dbReference type="PROSITE" id="PS50005">
    <property type="entry name" value="TPR"/>
    <property type="match status" value="2"/>
</dbReference>
<dbReference type="PANTHER" id="PTHR45641">
    <property type="entry name" value="TETRATRICOPEPTIDE REPEAT PROTEIN (AFU_ORTHOLOGUE AFUA_6G03870)"/>
    <property type="match status" value="1"/>
</dbReference>